<feature type="domain" description="Membrane transport protein MMPL" evidence="9">
    <location>
        <begin position="684"/>
        <end position="1037"/>
    </location>
</feature>
<sequence>MRGILKGKWLVLLIWLAALGILWFASPDMGELVREKGQITVPDGYSSAVAKDILNEVLEQEGKGGQKSAVLVFHRESGLAASDRQEIEETLQRLKEEQGRLGLAEIISPFEDSDLEERLISADGTTVLVPVTFEEQGKSVREIRATFNQALEQVSVEHYLTGGWLIDEDMIVSAQEGLKKTEGITVVFILVVMLIVFRSPVAPLVPLVTVGITYLVSQSIVAFLVDLLHFPLSNFTQIFLVAVLFGIGTDYCILLLSRFKEELIRQDNRTEAVAATYRTAGKTVLYSGLAVMIGFATVGLSTFQLYQSAVAVAVGVAILLLALNTLVPVFMGLMGPRLFWPVRGQLEHRPSKLWDAAGRFALARPLIALAVVALITAPVLLTYDGQISFDLTEEIGDGYPSVKGFHIISERFGPGEAMPVQVVLRHHAPLDGPDHLVLLEKISRELAKVDGVEQVRSVTRPLGEPVEGFLVAQQAATLQEGLEQGRNGIEEISSGLGEANAQLAAAKPELQEATRGIQELVSGTEEIQVGLNQLHNGLAQLAQGADSGASGAEEIRQGLVEMKANARQLQKGAEQLLQGYQTAEESLASVAEQYRQLQAGLARLVEQLSQVHQSLQRVEERHPQLQQDEEYQQTKQATAVLLQQGQQLAAGLEQLNAALAQIKTGLTEANAVLSGVAGGQQALLAGLDQLITALEELEDGLNELADGQQQITGQLPSLSGGLDRVNKGQQELLLGFEQLGGQVDALISGLDQSTAGLHQVADGLAQAEHYLAELSAVVDEEMAGWHVPQEVLDSAEFQQALEAYLSADQRIATFDVILADNPYAIQALAMIPQLEEAVQRAVKDTELEGAQLAVGGVTSTYADLYHISSEDYARTVVLMLLGIALILVVVLRSLVMPIYLIASLVLTYYTSMAVTELIFVNALGYSGINWAVSFFAYVMLISLGIDYSIFLMNRFNEYRHLSVKEGILLAMGNMGTVIISAAVILGGTFAAMYPSGVLSLMQIATIVLTGLFLYALVVLPLFVPVMVRMFGQANFWPFKETPSASEEQQVL</sequence>
<dbReference type="AlphaFoldDB" id="F5L4V2"/>
<evidence type="ECO:0000256" key="7">
    <source>
        <dbReference type="SAM" id="Coils"/>
    </source>
</evidence>
<gene>
    <name evidence="10" type="ORF">CathTA2_0815</name>
</gene>
<keyword evidence="7" id="KW-0175">Coiled coil</keyword>
<name>F5L4V2_CALTT</name>
<evidence type="ECO:0000313" key="11">
    <source>
        <dbReference type="Proteomes" id="UP000010716"/>
    </source>
</evidence>
<dbReference type="Pfam" id="PF03176">
    <property type="entry name" value="MMPL"/>
    <property type="match status" value="2"/>
</dbReference>
<proteinExistence type="inferred from homology"/>
<keyword evidence="5 8" id="KW-1133">Transmembrane helix</keyword>
<comment type="caution">
    <text evidence="10">The sequence shown here is derived from an EMBL/GenBank/DDBJ whole genome shotgun (WGS) entry which is preliminary data.</text>
</comment>
<dbReference type="Gene3D" id="1.20.1640.10">
    <property type="entry name" value="Multidrug efflux transporter AcrB transmembrane domain"/>
    <property type="match status" value="2"/>
</dbReference>
<accession>F5L4V2</accession>
<keyword evidence="6 8" id="KW-0472">Membrane</keyword>
<dbReference type="eggNOG" id="COG2409">
    <property type="taxonomic scope" value="Bacteria"/>
</dbReference>
<dbReference type="PANTHER" id="PTHR33406">
    <property type="entry name" value="MEMBRANE PROTEIN MJ1562-RELATED"/>
    <property type="match status" value="1"/>
</dbReference>
<dbReference type="SUPFAM" id="SSF82866">
    <property type="entry name" value="Multidrug efflux transporter AcrB transmembrane domain"/>
    <property type="match status" value="2"/>
</dbReference>
<feature type="transmembrane region" description="Helical" evidence="8">
    <location>
        <begin position="312"/>
        <end position="340"/>
    </location>
</feature>
<evidence type="ECO:0000256" key="6">
    <source>
        <dbReference type="ARBA" id="ARBA00023136"/>
    </source>
</evidence>
<evidence type="ECO:0000256" key="8">
    <source>
        <dbReference type="SAM" id="Phobius"/>
    </source>
</evidence>
<dbReference type="RefSeq" id="WP_007503357.1">
    <property type="nucleotide sequence ID" value="NZ_AFCE01000093.1"/>
</dbReference>
<feature type="transmembrane region" description="Helical" evidence="8">
    <location>
        <begin position="967"/>
        <end position="993"/>
    </location>
</feature>
<feature type="transmembrane region" description="Helical" evidence="8">
    <location>
        <begin position="934"/>
        <end position="955"/>
    </location>
</feature>
<evidence type="ECO:0000256" key="4">
    <source>
        <dbReference type="ARBA" id="ARBA00022692"/>
    </source>
</evidence>
<feature type="transmembrane region" description="Helical" evidence="8">
    <location>
        <begin position="204"/>
        <end position="225"/>
    </location>
</feature>
<feature type="transmembrane region" description="Helical" evidence="8">
    <location>
        <begin position="872"/>
        <end position="891"/>
    </location>
</feature>
<feature type="transmembrane region" description="Helical" evidence="8">
    <location>
        <begin position="361"/>
        <end position="381"/>
    </location>
</feature>
<evidence type="ECO:0000256" key="2">
    <source>
        <dbReference type="ARBA" id="ARBA00010157"/>
    </source>
</evidence>
<dbReference type="OrthoDB" id="9782006at2"/>
<evidence type="ECO:0000256" key="1">
    <source>
        <dbReference type="ARBA" id="ARBA00004651"/>
    </source>
</evidence>
<dbReference type="Gene3D" id="1.10.287.950">
    <property type="entry name" value="Methyl-accepting chemotaxis protein"/>
    <property type="match status" value="1"/>
</dbReference>
<comment type="subcellular location">
    <subcellularLocation>
        <location evidence="1">Cell membrane</location>
        <topology evidence="1">Multi-pass membrane protein</topology>
    </subcellularLocation>
</comment>
<dbReference type="InterPro" id="IPR050545">
    <property type="entry name" value="Mycobact_MmpL"/>
</dbReference>
<feature type="transmembrane region" description="Helical" evidence="8">
    <location>
        <begin position="284"/>
        <end position="306"/>
    </location>
</feature>
<evidence type="ECO:0000256" key="3">
    <source>
        <dbReference type="ARBA" id="ARBA00022475"/>
    </source>
</evidence>
<dbReference type="Proteomes" id="UP000010716">
    <property type="component" value="Unassembled WGS sequence"/>
</dbReference>
<keyword evidence="3" id="KW-1003">Cell membrane</keyword>
<evidence type="ECO:0000256" key="5">
    <source>
        <dbReference type="ARBA" id="ARBA00022989"/>
    </source>
</evidence>
<feature type="transmembrane region" description="Helical" evidence="8">
    <location>
        <begin position="237"/>
        <end position="256"/>
    </location>
</feature>
<feature type="transmembrane region" description="Helical" evidence="8">
    <location>
        <begin position="898"/>
        <end position="922"/>
    </location>
</feature>
<evidence type="ECO:0000259" key="9">
    <source>
        <dbReference type="Pfam" id="PF03176"/>
    </source>
</evidence>
<feature type="coiled-coil region" evidence="7">
    <location>
        <begin position="587"/>
        <end position="621"/>
    </location>
</feature>
<evidence type="ECO:0000313" key="10">
    <source>
        <dbReference type="EMBL" id="EGL83640.1"/>
    </source>
</evidence>
<dbReference type="GO" id="GO:0005886">
    <property type="term" value="C:plasma membrane"/>
    <property type="evidence" value="ECO:0007669"/>
    <property type="project" value="UniProtKB-SubCell"/>
</dbReference>
<dbReference type="EMBL" id="AFCE01000093">
    <property type="protein sequence ID" value="EGL83640.1"/>
    <property type="molecule type" value="Genomic_DNA"/>
</dbReference>
<feature type="domain" description="Membrane transport protein MMPL" evidence="9">
    <location>
        <begin position="42"/>
        <end position="366"/>
    </location>
</feature>
<comment type="similarity">
    <text evidence="2">Belongs to the resistance-nodulation-cell division (RND) (TC 2.A.6) family. MmpL subfamily.</text>
</comment>
<keyword evidence="4 8" id="KW-0812">Transmembrane</keyword>
<dbReference type="PANTHER" id="PTHR33406:SF6">
    <property type="entry name" value="MEMBRANE PROTEIN YDGH-RELATED"/>
    <property type="match status" value="1"/>
</dbReference>
<dbReference type="InterPro" id="IPR004869">
    <property type="entry name" value="MMPL_dom"/>
</dbReference>
<organism evidence="10 11">
    <name type="scientific">Caldalkalibacillus thermarum (strain TA2.A1)</name>
    <dbReference type="NCBI Taxonomy" id="986075"/>
    <lineage>
        <taxon>Bacteria</taxon>
        <taxon>Bacillati</taxon>
        <taxon>Bacillota</taxon>
        <taxon>Bacilli</taxon>
        <taxon>Bacillales</taxon>
        <taxon>Bacillaceae</taxon>
        <taxon>Caldalkalibacillus</taxon>
    </lineage>
</organism>
<feature type="transmembrane region" description="Helical" evidence="8">
    <location>
        <begin position="181"/>
        <end position="197"/>
    </location>
</feature>
<protein>
    <submittedName>
        <fullName evidence="10">MMPL domain protein</fullName>
    </submittedName>
</protein>
<dbReference type="eggNOG" id="COG1511">
    <property type="taxonomic scope" value="Bacteria"/>
</dbReference>
<feature type="transmembrane region" description="Helical" evidence="8">
    <location>
        <begin position="999"/>
        <end position="1023"/>
    </location>
</feature>
<reference evidence="10 11" key="1">
    <citation type="journal article" date="2011" name="J. Bacteriol.">
        <title>Draft genome sequence of the thermoalkaliphilic Caldalkalibacillus thermarum strain TA2.A1.</title>
        <authorList>
            <person name="Kalamorz F."/>
            <person name="Keis S."/>
            <person name="McMillan D.G."/>
            <person name="Olsson K."/>
            <person name="Stanton J.A."/>
            <person name="Stockwell P."/>
            <person name="Black M.A."/>
            <person name="Klingeman D.M."/>
            <person name="Land M.L."/>
            <person name="Han C.S."/>
            <person name="Martin S.L."/>
            <person name="Becher S.A."/>
            <person name="Peddie C.J."/>
            <person name="Morgan H.W."/>
            <person name="Matthies D."/>
            <person name="Preiss L."/>
            <person name="Meier T."/>
            <person name="Brown S.D."/>
            <person name="Cook G.M."/>
        </authorList>
    </citation>
    <scope>NUCLEOTIDE SEQUENCE [LARGE SCALE GENOMIC DNA]</scope>
    <source>
        <strain evidence="10 11">TA2.A1</strain>
    </source>
</reference>